<protein>
    <submittedName>
        <fullName evidence="1">Haloacid Dehalogenase Superfamily Class (Subfamily) IIA</fullName>
    </submittedName>
</protein>
<evidence type="ECO:0000313" key="1">
    <source>
        <dbReference type="EMBL" id="SFI64528.1"/>
    </source>
</evidence>
<dbReference type="PANTHER" id="PTHR19288:SF46">
    <property type="entry name" value="HALOACID DEHALOGENASE-LIKE HYDROLASE DOMAIN-CONTAINING PROTEIN 2"/>
    <property type="match status" value="1"/>
</dbReference>
<dbReference type="SUPFAM" id="SSF56784">
    <property type="entry name" value="HAD-like"/>
    <property type="match status" value="1"/>
</dbReference>
<dbReference type="EMBL" id="FORF01000004">
    <property type="protein sequence ID" value="SFI64528.1"/>
    <property type="molecule type" value="Genomic_DNA"/>
</dbReference>
<dbReference type="InterPro" id="IPR006357">
    <property type="entry name" value="HAD-SF_hydro_IIA"/>
</dbReference>
<gene>
    <name evidence="1" type="ORF">SAMN03080618_01029</name>
</gene>
<keyword evidence="2" id="KW-1185">Reference proteome</keyword>
<organism evidence="1 2">
    <name type="scientific">Aquamicrobium aerolatum DSM 21857</name>
    <dbReference type="NCBI Taxonomy" id="1121003"/>
    <lineage>
        <taxon>Bacteria</taxon>
        <taxon>Pseudomonadati</taxon>
        <taxon>Pseudomonadota</taxon>
        <taxon>Alphaproteobacteria</taxon>
        <taxon>Hyphomicrobiales</taxon>
        <taxon>Phyllobacteriaceae</taxon>
        <taxon>Aerobium</taxon>
    </lineage>
</organism>
<proteinExistence type="predicted"/>
<name>A0A1I3JWU7_9HYPH</name>
<dbReference type="STRING" id="1121003.SAMN03080618_01029"/>
<dbReference type="Proteomes" id="UP000242763">
    <property type="component" value="Unassembled WGS sequence"/>
</dbReference>
<dbReference type="InterPro" id="IPR023214">
    <property type="entry name" value="HAD_sf"/>
</dbReference>
<dbReference type="GO" id="GO:0016791">
    <property type="term" value="F:phosphatase activity"/>
    <property type="evidence" value="ECO:0007669"/>
    <property type="project" value="TreeGrafter"/>
</dbReference>
<dbReference type="RefSeq" id="WP_091519396.1">
    <property type="nucleotide sequence ID" value="NZ_FORF01000004.1"/>
</dbReference>
<dbReference type="OrthoDB" id="9791073at2"/>
<dbReference type="AlphaFoldDB" id="A0A1I3JWU7"/>
<dbReference type="Gene3D" id="3.40.50.1000">
    <property type="entry name" value="HAD superfamily/HAD-like"/>
    <property type="match status" value="2"/>
</dbReference>
<dbReference type="InterPro" id="IPR036412">
    <property type="entry name" value="HAD-like_sf"/>
</dbReference>
<reference evidence="2" key="1">
    <citation type="submission" date="2016-10" db="EMBL/GenBank/DDBJ databases">
        <authorList>
            <person name="Varghese N."/>
            <person name="Submissions S."/>
        </authorList>
    </citation>
    <scope>NUCLEOTIDE SEQUENCE [LARGE SCALE GENOMIC DNA]</scope>
    <source>
        <strain evidence="2">DSM 21857</strain>
    </source>
</reference>
<dbReference type="PANTHER" id="PTHR19288">
    <property type="entry name" value="4-NITROPHENYLPHOSPHATASE-RELATED"/>
    <property type="match status" value="1"/>
</dbReference>
<evidence type="ECO:0000313" key="2">
    <source>
        <dbReference type="Proteomes" id="UP000242763"/>
    </source>
</evidence>
<dbReference type="Pfam" id="PF13344">
    <property type="entry name" value="Hydrolase_6"/>
    <property type="match status" value="1"/>
</dbReference>
<sequence length="294" mass="32619">MQDVETIFGRYEAVRSRLPEADAVSTTAEISSLLDLAGKVDAFVFDAFGVLNVGDTLIEGADIRLDELRSQGCQIRILTNAASYDRAHAVEKFRRLGVRVRDEEIITSRDAALQSLQDLHWGVIATSEDRLADIPFRWTRLESDKSAYADVEGFLFLSSAEWTEERQTMLEAAMNASPRPLVVANPDLVAPRDHGFSIEPGYYGHRIADRHPDQVSFYGKPFPEAYRLVEKTLPGIPPARIAMCGDTLHTDIIGAAARGWQTVLVTKDGLFAGHEADVFAERAGIFANWQLARI</sequence>
<accession>A0A1I3JWU7</accession>
<dbReference type="Pfam" id="PF13242">
    <property type="entry name" value="Hydrolase_like"/>
    <property type="match status" value="1"/>
</dbReference>
<dbReference type="GO" id="GO:0005737">
    <property type="term" value="C:cytoplasm"/>
    <property type="evidence" value="ECO:0007669"/>
    <property type="project" value="TreeGrafter"/>
</dbReference>